<comment type="caution">
    <text evidence="1">The sequence shown here is derived from an EMBL/GenBank/DDBJ whole genome shotgun (WGS) entry which is preliminary data.</text>
</comment>
<protein>
    <submittedName>
        <fullName evidence="1">Uncharacterized protein</fullName>
    </submittedName>
</protein>
<organism evidence="1 2">
    <name type="scientific">Pyropia yezoensis</name>
    <name type="common">Susabi-nori</name>
    <name type="synonym">Porphyra yezoensis</name>
    <dbReference type="NCBI Taxonomy" id="2788"/>
    <lineage>
        <taxon>Eukaryota</taxon>
        <taxon>Rhodophyta</taxon>
        <taxon>Bangiophyceae</taxon>
        <taxon>Bangiales</taxon>
        <taxon>Bangiaceae</taxon>
        <taxon>Pyropia</taxon>
    </lineage>
</organism>
<sequence>MVARAFVAGDPYFCAPIMSDSTAYIFPAFFESNLRRVQKATHNVRQMKRGVLVGGTLDFSASLAGGLCDALEDVGFDEFSVDEHARSILFGCKAYAHRVCDWAPVTVRATLRELLECYNIEEAERLRALVIQQELTRDCAGVLGKRRLLPAFCTAFSNADQLQREVASSTTKAEESQHERIYKLCGRQQPLMVSRTSSEFVDQRDADELDSGRAAGAYTSMERADNSQGRREKRRWESEQQEMHPSAGSGVVGEVRAENPTGSPDVGAGDECGGGGESDGGMPAGGEDNPTPPPLAAASSQQPKRRRRAGRGATPSITVANVRIAELEWQLLEQRKKALEAEISALRTVCAPASCGSAGTGGPAVGPAGSWAGAAPPAWFINIMMAASQVPGATPSAGYAGNAGREGSGADGL</sequence>
<reference evidence="1" key="1">
    <citation type="submission" date="2019-11" db="EMBL/GenBank/DDBJ databases">
        <title>Nori genome reveals adaptations in red seaweeds to the harsh intertidal environment.</title>
        <authorList>
            <person name="Wang D."/>
            <person name="Mao Y."/>
        </authorList>
    </citation>
    <scope>NUCLEOTIDE SEQUENCE</scope>
    <source>
        <tissue evidence="1">Gametophyte</tissue>
    </source>
</reference>
<dbReference type="EMBL" id="CM020619">
    <property type="protein sequence ID" value="KAK1864617.1"/>
    <property type="molecule type" value="Genomic_DNA"/>
</dbReference>
<accession>A0ACC3C395</accession>
<dbReference type="Proteomes" id="UP000798662">
    <property type="component" value="Chromosome 2"/>
</dbReference>
<keyword evidence="2" id="KW-1185">Reference proteome</keyword>
<evidence type="ECO:0000313" key="1">
    <source>
        <dbReference type="EMBL" id="KAK1864617.1"/>
    </source>
</evidence>
<name>A0ACC3C395_PYRYE</name>
<gene>
    <name evidence="1" type="ORF">I4F81_007162</name>
</gene>
<evidence type="ECO:0000313" key="2">
    <source>
        <dbReference type="Proteomes" id="UP000798662"/>
    </source>
</evidence>
<proteinExistence type="predicted"/>